<evidence type="ECO:0000256" key="3">
    <source>
        <dbReference type="ARBA" id="ARBA00022827"/>
    </source>
</evidence>
<keyword evidence="5" id="KW-0503">Monooxygenase</keyword>
<evidence type="ECO:0000313" key="8">
    <source>
        <dbReference type="Proteomes" id="UP000016933"/>
    </source>
</evidence>
<dbReference type="Gene3D" id="3.50.50.60">
    <property type="entry name" value="FAD/NAD(P)-binding domain"/>
    <property type="match status" value="1"/>
</dbReference>
<organism evidence="7 8">
    <name type="scientific">Dothistroma septosporum (strain NZE10 / CBS 128990)</name>
    <name type="common">Red band needle blight fungus</name>
    <name type="synonym">Mycosphaerella pini</name>
    <dbReference type="NCBI Taxonomy" id="675120"/>
    <lineage>
        <taxon>Eukaryota</taxon>
        <taxon>Fungi</taxon>
        <taxon>Dikarya</taxon>
        <taxon>Ascomycota</taxon>
        <taxon>Pezizomycotina</taxon>
        <taxon>Dothideomycetes</taxon>
        <taxon>Dothideomycetidae</taxon>
        <taxon>Mycosphaerellales</taxon>
        <taxon>Mycosphaerellaceae</taxon>
        <taxon>Dothistroma</taxon>
    </lineage>
</organism>
<sequence>MNEATSKDRIHVLIIGAGVGGLLLAQGLKKVWKQQWGMSIQWALPLLADLLPEDVHSRLQSASVDPHYVFPDAGNAMPVYNAATGEHLKAIPLVKMLRVSRQKFRALLTEGIDVQYNKSFRSLRTPEDGPAVTAQFADGSSATGALIIGADGANFIVRDAVFAAGEGQAQHIPYGGWNMHVCYNDAETALAIRKALSPIVAIGVHPKGYWLWLSIQDVPDPDKPETWVFQLQWTRHLEDGSDDLSHIGLSQLKAEAAESFGEPFSTAWTKIPEGTALPANKISIWPPLAIPDDIFKGKVVLLGDAAHAMSFHRGQGLNHGIADAAKLVMSLAAVQKGQKASAELAVLEYETEMIKRAGEEVAISKMNTEMMHDWEKMQASPFMQRGGDKHNFSDHIVGKDILVRYSVWASAEKAVTSL</sequence>
<dbReference type="AlphaFoldDB" id="M2Y0Y2"/>
<dbReference type="GO" id="GO:0004497">
    <property type="term" value="F:monooxygenase activity"/>
    <property type="evidence" value="ECO:0007669"/>
    <property type="project" value="UniProtKB-KW"/>
</dbReference>
<keyword evidence="4" id="KW-0560">Oxidoreductase</keyword>
<dbReference type="InterPro" id="IPR002938">
    <property type="entry name" value="FAD-bd"/>
</dbReference>
<reference evidence="7 8" key="2">
    <citation type="journal article" date="2012" name="PLoS Pathog.">
        <title>Diverse lifestyles and strategies of plant pathogenesis encoded in the genomes of eighteen Dothideomycetes fungi.</title>
        <authorList>
            <person name="Ohm R.A."/>
            <person name="Feau N."/>
            <person name="Henrissat B."/>
            <person name="Schoch C.L."/>
            <person name="Horwitz B.A."/>
            <person name="Barry K.W."/>
            <person name="Condon B.J."/>
            <person name="Copeland A.C."/>
            <person name="Dhillon B."/>
            <person name="Glaser F."/>
            <person name="Hesse C.N."/>
            <person name="Kosti I."/>
            <person name="LaButti K."/>
            <person name="Lindquist E.A."/>
            <person name="Lucas S."/>
            <person name="Salamov A.A."/>
            <person name="Bradshaw R.E."/>
            <person name="Ciuffetti L."/>
            <person name="Hamelin R.C."/>
            <person name="Kema G.H.J."/>
            <person name="Lawrence C."/>
            <person name="Scott J.A."/>
            <person name="Spatafora J.W."/>
            <person name="Turgeon B.G."/>
            <person name="de Wit P.J.G.M."/>
            <person name="Zhong S."/>
            <person name="Goodwin S.B."/>
            <person name="Grigoriev I.V."/>
        </authorList>
    </citation>
    <scope>NUCLEOTIDE SEQUENCE [LARGE SCALE GENOMIC DNA]</scope>
    <source>
        <strain evidence="8">NZE10 / CBS 128990</strain>
    </source>
</reference>
<gene>
    <name evidence="7" type="ORF">DOTSEDRAFT_66932</name>
</gene>
<evidence type="ECO:0000259" key="6">
    <source>
        <dbReference type="Pfam" id="PF01494"/>
    </source>
</evidence>
<comment type="cofactor">
    <cofactor evidence="1">
        <name>FAD</name>
        <dbReference type="ChEBI" id="CHEBI:57692"/>
    </cofactor>
</comment>
<evidence type="ECO:0000256" key="2">
    <source>
        <dbReference type="ARBA" id="ARBA00022630"/>
    </source>
</evidence>
<keyword evidence="2" id="KW-0285">Flavoprotein</keyword>
<evidence type="ECO:0000313" key="7">
    <source>
        <dbReference type="EMBL" id="EME38964.1"/>
    </source>
</evidence>
<evidence type="ECO:0000256" key="5">
    <source>
        <dbReference type="ARBA" id="ARBA00023033"/>
    </source>
</evidence>
<reference evidence="8" key="1">
    <citation type="journal article" date="2012" name="PLoS Genet.">
        <title>The genomes of the fungal plant pathogens Cladosporium fulvum and Dothistroma septosporum reveal adaptation to different hosts and lifestyles but also signatures of common ancestry.</title>
        <authorList>
            <person name="de Wit P.J.G.M."/>
            <person name="van der Burgt A."/>
            <person name="Oekmen B."/>
            <person name="Stergiopoulos I."/>
            <person name="Abd-Elsalam K.A."/>
            <person name="Aerts A.L."/>
            <person name="Bahkali A.H."/>
            <person name="Beenen H.G."/>
            <person name="Chettri P."/>
            <person name="Cox M.P."/>
            <person name="Datema E."/>
            <person name="de Vries R.P."/>
            <person name="Dhillon B."/>
            <person name="Ganley A.R."/>
            <person name="Griffiths S.A."/>
            <person name="Guo Y."/>
            <person name="Hamelin R.C."/>
            <person name="Henrissat B."/>
            <person name="Kabir M.S."/>
            <person name="Jashni M.K."/>
            <person name="Kema G."/>
            <person name="Klaubauf S."/>
            <person name="Lapidus A."/>
            <person name="Levasseur A."/>
            <person name="Lindquist E."/>
            <person name="Mehrabi R."/>
            <person name="Ohm R.A."/>
            <person name="Owen T.J."/>
            <person name="Salamov A."/>
            <person name="Schwelm A."/>
            <person name="Schijlen E."/>
            <person name="Sun H."/>
            <person name="van den Burg H.A."/>
            <person name="van Ham R.C.H.J."/>
            <person name="Zhang S."/>
            <person name="Goodwin S.B."/>
            <person name="Grigoriev I.V."/>
            <person name="Collemare J."/>
            <person name="Bradshaw R.E."/>
        </authorList>
    </citation>
    <scope>NUCLEOTIDE SEQUENCE [LARGE SCALE GENOMIC DNA]</scope>
    <source>
        <strain evidence="8">NZE10 / CBS 128990</strain>
    </source>
</reference>
<proteinExistence type="predicted"/>
<dbReference type="GO" id="GO:0071949">
    <property type="term" value="F:FAD binding"/>
    <property type="evidence" value="ECO:0007669"/>
    <property type="project" value="InterPro"/>
</dbReference>
<dbReference type="PRINTS" id="PR00420">
    <property type="entry name" value="RNGMNOXGNASE"/>
</dbReference>
<dbReference type="SUPFAM" id="SSF51905">
    <property type="entry name" value="FAD/NAD(P)-binding domain"/>
    <property type="match status" value="1"/>
</dbReference>
<evidence type="ECO:0000256" key="4">
    <source>
        <dbReference type="ARBA" id="ARBA00023002"/>
    </source>
</evidence>
<dbReference type="HOGENOM" id="CLU_009665_3_2_1"/>
<accession>M2Y0Y2</accession>
<dbReference type="Pfam" id="PF01494">
    <property type="entry name" value="FAD_binding_3"/>
    <property type="match status" value="1"/>
</dbReference>
<name>M2Y0Y2_DOTSN</name>
<keyword evidence="3" id="KW-0274">FAD</keyword>
<evidence type="ECO:0000256" key="1">
    <source>
        <dbReference type="ARBA" id="ARBA00001974"/>
    </source>
</evidence>
<dbReference type="PANTHER" id="PTHR47178:SF3">
    <property type="entry name" value="FAD-BINDING DOMAIN-CONTAINING PROTEIN"/>
    <property type="match status" value="1"/>
</dbReference>
<protein>
    <recommendedName>
        <fullName evidence="6">FAD-binding domain-containing protein</fullName>
    </recommendedName>
</protein>
<dbReference type="PANTHER" id="PTHR47178">
    <property type="entry name" value="MONOOXYGENASE, FAD-BINDING"/>
    <property type="match status" value="1"/>
</dbReference>
<feature type="domain" description="FAD-binding" evidence="6">
    <location>
        <begin position="109"/>
        <end position="352"/>
    </location>
</feature>
<dbReference type="InterPro" id="IPR036188">
    <property type="entry name" value="FAD/NAD-bd_sf"/>
</dbReference>
<keyword evidence="8" id="KW-1185">Reference proteome</keyword>
<dbReference type="OMA" id="WGMSIQW"/>
<dbReference type="OrthoDB" id="47494at2759"/>
<dbReference type="eggNOG" id="KOG2614">
    <property type="taxonomic scope" value="Eukaryota"/>
</dbReference>
<dbReference type="EMBL" id="KB446546">
    <property type="protein sequence ID" value="EME38964.1"/>
    <property type="molecule type" value="Genomic_DNA"/>
</dbReference>
<dbReference type="STRING" id="675120.M2Y0Y2"/>
<dbReference type="Proteomes" id="UP000016933">
    <property type="component" value="Unassembled WGS sequence"/>
</dbReference>